<dbReference type="SUPFAM" id="SSF52540">
    <property type="entry name" value="P-loop containing nucleoside triphosphate hydrolases"/>
    <property type="match status" value="2"/>
</dbReference>
<name>A0ABY9BD49_VITVI</name>
<evidence type="ECO:0000259" key="9">
    <source>
        <dbReference type="PROSITE" id="PS51192"/>
    </source>
</evidence>
<protein>
    <recommendedName>
        <fullName evidence="1">RNA helicase</fullName>
        <ecNumber evidence="1">3.6.4.13</ecNumber>
    </recommendedName>
</protein>
<dbReference type="SMART" id="SM00487">
    <property type="entry name" value="DEXDc"/>
    <property type="match status" value="1"/>
</dbReference>
<evidence type="ECO:0000259" key="8">
    <source>
        <dbReference type="PROSITE" id="PS50878"/>
    </source>
</evidence>
<dbReference type="InterPro" id="IPR043502">
    <property type="entry name" value="DNA/RNA_pol_sf"/>
</dbReference>
<evidence type="ECO:0000313" key="12">
    <source>
        <dbReference type="Proteomes" id="UP001227230"/>
    </source>
</evidence>
<evidence type="ECO:0000256" key="7">
    <source>
        <dbReference type="ARBA" id="ARBA00047984"/>
    </source>
</evidence>
<dbReference type="CDD" id="cd01650">
    <property type="entry name" value="RT_nLTR_like"/>
    <property type="match status" value="1"/>
</dbReference>
<evidence type="ECO:0000313" key="11">
    <source>
        <dbReference type="EMBL" id="WJZ80710.1"/>
    </source>
</evidence>
<dbReference type="Pfam" id="PF21010">
    <property type="entry name" value="HA2_C"/>
    <property type="match status" value="1"/>
</dbReference>
<dbReference type="InterPro" id="IPR048333">
    <property type="entry name" value="HA2_WH"/>
</dbReference>
<keyword evidence="2" id="KW-0747">Spliceosome</keyword>
<evidence type="ECO:0000256" key="5">
    <source>
        <dbReference type="ARBA" id="ARBA00022806"/>
    </source>
</evidence>
<gene>
    <name evidence="11" type="ORF">VitviT2T_000608</name>
</gene>
<evidence type="ECO:0000259" key="10">
    <source>
        <dbReference type="PROSITE" id="PS51194"/>
    </source>
</evidence>
<dbReference type="PROSITE" id="PS00690">
    <property type="entry name" value="DEAH_ATP_HELICASE"/>
    <property type="match status" value="1"/>
</dbReference>
<dbReference type="InterPro" id="IPR001650">
    <property type="entry name" value="Helicase_C-like"/>
</dbReference>
<dbReference type="Pfam" id="PF00078">
    <property type="entry name" value="RVT_1"/>
    <property type="match status" value="1"/>
</dbReference>
<evidence type="ECO:0000256" key="2">
    <source>
        <dbReference type="ARBA" id="ARBA00022728"/>
    </source>
</evidence>
<dbReference type="PROSITE" id="PS50878">
    <property type="entry name" value="RT_POL"/>
    <property type="match status" value="1"/>
</dbReference>
<dbReference type="SMART" id="SM00847">
    <property type="entry name" value="HA2"/>
    <property type="match status" value="1"/>
</dbReference>
<dbReference type="CDD" id="cd18791">
    <property type="entry name" value="SF2_C_RHA"/>
    <property type="match status" value="1"/>
</dbReference>
<dbReference type="Proteomes" id="UP001227230">
    <property type="component" value="Chromosome 1"/>
</dbReference>
<dbReference type="Gene3D" id="1.20.120.1080">
    <property type="match status" value="1"/>
</dbReference>
<proteinExistence type="predicted"/>
<evidence type="ECO:0000256" key="4">
    <source>
        <dbReference type="ARBA" id="ARBA00022801"/>
    </source>
</evidence>
<evidence type="ECO:0000256" key="1">
    <source>
        <dbReference type="ARBA" id="ARBA00012552"/>
    </source>
</evidence>
<dbReference type="EC" id="3.6.4.13" evidence="1"/>
<keyword evidence="3" id="KW-0547">Nucleotide-binding</keyword>
<feature type="domain" description="Reverse transcriptase" evidence="8">
    <location>
        <begin position="803"/>
        <end position="952"/>
    </location>
</feature>
<evidence type="ECO:0000256" key="6">
    <source>
        <dbReference type="ARBA" id="ARBA00022840"/>
    </source>
</evidence>
<dbReference type="PANTHER" id="PTHR18934:SF118">
    <property type="entry name" value="ATP-DEPENDENT RNA HELICASE DHX33"/>
    <property type="match status" value="1"/>
</dbReference>
<dbReference type="SMART" id="SM00490">
    <property type="entry name" value="HELICc"/>
    <property type="match status" value="1"/>
</dbReference>
<dbReference type="InterPro" id="IPR027417">
    <property type="entry name" value="P-loop_NTPase"/>
</dbReference>
<sequence length="952" mass="106977">MTNNNNNNIPVNEMHWPLVDKADKKKPKIRDLPYCQGNRKQRLEQQRKALPIASVEKRLVEEVQKNDTLIIVGETGSGKTTLGLAYSLLCKQMVIALLGSWAISLFSCSSCLDPLFNNLHETVFVLYFNATSICLGAIKIGLTYDGWEALLDPFLSRYSVIIVDEAHERTIHTDVLLGLLKNVQNARSRSINKCLNIENTEANYGKLLKRENDANCVSILKRCQGVKFPSLKLIIMSASLDARGFSEYFGGARSVYIQGRQFPVDIFYTHHAEPDYVDAALITIFQIHLEEGPGDILVFLTGQEEIESVERLVQERLRQLPEGSQKLLTVPIFSSLPSEQQMKAFMPAPAGFRKVILATNIAETSVTIPGIKYVIDPGVVKARTYNAHTGIESLDIVKTSKAQALQRSGRAGRERPGKCFRLYPESEFGQLADSTEPEIKRCNLSNVILQLKALGVDDIIGFDFLEKPSRMAIVKSLEQLFLLGAITDDSKLSDPIGHQMARLPLDPVYSKALILASQFNCLEEMLIAVAMLSVESIFYTPREKLEEARTAMKCFSSPEGDHITLINVYRASDEFVEKIKQGNDKEKTEKKLRKWCKENFINSRSLRHARDIHSQIRRHAEQMGLCVASCGDDMLQFRRCLAASFFLNAALKQPEGTYRALASELDYLVSLNGHGEARGFQSFLLLALLWLFITGCIQGGGLVDLFQWTWLLQNNERLGGAACPVAVAILRIGEFWSIEGLDWSPISKESAIRLDAPFTEEEISKAIFQMDRDKAPEPDDFTIAVFQDCWDVIKEDLVRVFAEFHRSGVINLSINVSFIVLLPKKSMTKKISDFRPISLITSLYKIIAKVLLGRLRGVLHETIHSTQGAFVQGRQIMDAVLIANEIVDERRQSGEEGVVFKIDFEKAYDHVRWDFLDQVLEKKGFSPKWRKWMSGCLSSVSYAVLVNGSAKG</sequence>
<dbReference type="InterPro" id="IPR002464">
    <property type="entry name" value="DNA/RNA_helicase_DEAH_CS"/>
</dbReference>
<dbReference type="InterPro" id="IPR007502">
    <property type="entry name" value="Helicase-assoc_dom"/>
</dbReference>
<dbReference type="PROSITE" id="PS00675">
    <property type="entry name" value="SIGMA54_INTERACT_1"/>
    <property type="match status" value="1"/>
</dbReference>
<dbReference type="SUPFAM" id="SSF56672">
    <property type="entry name" value="DNA/RNA polymerases"/>
    <property type="match status" value="1"/>
</dbReference>
<feature type="domain" description="Helicase ATP-binding" evidence="9">
    <location>
        <begin position="60"/>
        <end position="258"/>
    </location>
</feature>
<keyword evidence="2" id="KW-0507">mRNA processing</keyword>
<keyword evidence="2" id="KW-0508">mRNA splicing</keyword>
<keyword evidence="5" id="KW-0347">Helicase</keyword>
<comment type="catalytic activity">
    <reaction evidence="7">
        <text>ATP + H2O = ADP + phosphate + H(+)</text>
        <dbReference type="Rhea" id="RHEA:13065"/>
        <dbReference type="ChEBI" id="CHEBI:15377"/>
        <dbReference type="ChEBI" id="CHEBI:15378"/>
        <dbReference type="ChEBI" id="CHEBI:30616"/>
        <dbReference type="ChEBI" id="CHEBI:43474"/>
        <dbReference type="ChEBI" id="CHEBI:456216"/>
        <dbReference type="EC" id="3.6.4.13"/>
    </reaction>
</comment>
<evidence type="ECO:0000256" key="3">
    <source>
        <dbReference type="ARBA" id="ARBA00022741"/>
    </source>
</evidence>
<feature type="domain" description="Helicase C-terminal" evidence="10">
    <location>
        <begin position="281"/>
        <end position="455"/>
    </location>
</feature>
<dbReference type="PROSITE" id="PS51194">
    <property type="entry name" value="HELICASE_CTER"/>
    <property type="match status" value="1"/>
</dbReference>
<dbReference type="InterPro" id="IPR000477">
    <property type="entry name" value="RT_dom"/>
</dbReference>
<dbReference type="InterPro" id="IPR025662">
    <property type="entry name" value="Sigma_54_int_dom_ATP-bd_1"/>
</dbReference>
<keyword evidence="6" id="KW-0067">ATP-binding</keyword>
<keyword evidence="4" id="KW-0378">Hydrolase</keyword>
<dbReference type="InterPro" id="IPR014001">
    <property type="entry name" value="Helicase_ATP-bd"/>
</dbReference>
<dbReference type="Gene3D" id="3.40.50.300">
    <property type="entry name" value="P-loop containing nucleotide triphosphate hydrolases"/>
    <property type="match status" value="3"/>
</dbReference>
<accession>A0ABY9BD49</accession>
<reference evidence="11 12" key="1">
    <citation type="journal article" date="2023" name="Hortic Res">
        <title>The complete reference genome for grapevine (Vitis vinifera L.) genetics and breeding.</title>
        <authorList>
            <person name="Shi X."/>
            <person name="Cao S."/>
            <person name="Wang X."/>
            <person name="Huang S."/>
            <person name="Wang Y."/>
            <person name="Liu Z."/>
            <person name="Liu W."/>
            <person name="Leng X."/>
            <person name="Peng Y."/>
            <person name="Wang N."/>
            <person name="Wang Y."/>
            <person name="Ma Z."/>
            <person name="Xu X."/>
            <person name="Zhang F."/>
            <person name="Xue H."/>
            <person name="Zhong H."/>
            <person name="Wang Y."/>
            <person name="Zhang K."/>
            <person name="Velt A."/>
            <person name="Avia K."/>
            <person name="Holtgrawe D."/>
            <person name="Grimplet J."/>
            <person name="Matus J.T."/>
            <person name="Ware D."/>
            <person name="Wu X."/>
            <person name="Wang H."/>
            <person name="Liu C."/>
            <person name="Fang Y."/>
            <person name="Rustenholz C."/>
            <person name="Cheng Z."/>
            <person name="Xiao H."/>
            <person name="Zhou Y."/>
        </authorList>
    </citation>
    <scope>NUCLEOTIDE SEQUENCE [LARGE SCALE GENOMIC DNA]</scope>
    <source>
        <strain evidence="12">cv. Pinot noir / PN40024</strain>
        <tissue evidence="11">Leaf</tissue>
    </source>
</reference>
<dbReference type="PANTHER" id="PTHR18934">
    <property type="entry name" value="ATP-DEPENDENT RNA HELICASE"/>
    <property type="match status" value="1"/>
</dbReference>
<dbReference type="EMBL" id="CP126648">
    <property type="protein sequence ID" value="WJZ80710.1"/>
    <property type="molecule type" value="Genomic_DNA"/>
</dbReference>
<dbReference type="SMART" id="SM00382">
    <property type="entry name" value="AAA"/>
    <property type="match status" value="1"/>
</dbReference>
<dbReference type="InterPro" id="IPR003593">
    <property type="entry name" value="AAA+_ATPase"/>
</dbReference>
<keyword evidence="12" id="KW-1185">Reference proteome</keyword>
<dbReference type="Pfam" id="PF04408">
    <property type="entry name" value="WHD_HA2"/>
    <property type="match status" value="1"/>
</dbReference>
<organism evidence="11 12">
    <name type="scientific">Vitis vinifera</name>
    <name type="common">Grape</name>
    <dbReference type="NCBI Taxonomy" id="29760"/>
    <lineage>
        <taxon>Eukaryota</taxon>
        <taxon>Viridiplantae</taxon>
        <taxon>Streptophyta</taxon>
        <taxon>Embryophyta</taxon>
        <taxon>Tracheophyta</taxon>
        <taxon>Spermatophyta</taxon>
        <taxon>Magnoliopsida</taxon>
        <taxon>eudicotyledons</taxon>
        <taxon>Gunneridae</taxon>
        <taxon>Pentapetalae</taxon>
        <taxon>rosids</taxon>
        <taxon>Vitales</taxon>
        <taxon>Vitaceae</taxon>
        <taxon>Viteae</taxon>
        <taxon>Vitis</taxon>
    </lineage>
</organism>
<dbReference type="Pfam" id="PF00271">
    <property type="entry name" value="Helicase_C"/>
    <property type="match status" value="1"/>
</dbReference>
<dbReference type="PROSITE" id="PS51192">
    <property type="entry name" value="HELICASE_ATP_BIND_1"/>
    <property type="match status" value="1"/>
</dbReference>